<feature type="region of interest" description="Disordered" evidence="1">
    <location>
        <begin position="115"/>
        <end position="134"/>
    </location>
</feature>
<gene>
    <name evidence="2" type="ORF">I601_1581</name>
</gene>
<organism evidence="2 3">
    <name type="scientific">Nocardioides dokdonensis FR1436</name>
    <dbReference type="NCBI Taxonomy" id="1300347"/>
    <lineage>
        <taxon>Bacteria</taxon>
        <taxon>Bacillati</taxon>
        <taxon>Actinomycetota</taxon>
        <taxon>Actinomycetes</taxon>
        <taxon>Propionibacteriales</taxon>
        <taxon>Nocardioidaceae</taxon>
        <taxon>Nocardioides</taxon>
    </lineage>
</organism>
<name>A0A1A9GIE6_9ACTN</name>
<proteinExistence type="predicted"/>
<dbReference type="AlphaFoldDB" id="A0A1A9GIE6"/>
<dbReference type="RefSeq" id="WP_068107978.1">
    <property type="nucleotide sequence ID" value="NZ_CP015079.1"/>
</dbReference>
<keyword evidence="3" id="KW-1185">Reference proteome</keyword>
<dbReference type="STRING" id="1300347.I601_1581"/>
<reference evidence="2 3" key="1">
    <citation type="submission" date="2016-03" db="EMBL/GenBank/DDBJ databases">
        <title>Complete genome sequence of a soil Actinobacterium, Nocardioides dokdonensis FR1436.</title>
        <authorList>
            <person name="Kwon S.-K."/>
            <person name="Kim K."/>
            <person name="Kim J.F."/>
        </authorList>
    </citation>
    <scope>NUCLEOTIDE SEQUENCE [LARGE SCALE GENOMIC DNA]</scope>
    <source>
        <strain evidence="2 3">FR1436</strain>
    </source>
</reference>
<dbReference type="OrthoDB" id="3771338at2"/>
<dbReference type="KEGG" id="ndk:I601_1581"/>
<evidence type="ECO:0000313" key="3">
    <source>
        <dbReference type="Proteomes" id="UP000077868"/>
    </source>
</evidence>
<evidence type="ECO:0000256" key="1">
    <source>
        <dbReference type="SAM" id="MobiDB-lite"/>
    </source>
</evidence>
<dbReference type="Proteomes" id="UP000077868">
    <property type="component" value="Chromosome"/>
</dbReference>
<dbReference type="EMBL" id="CP015079">
    <property type="protein sequence ID" value="ANH38014.1"/>
    <property type="molecule type" value="Genomic_DNA"/>
</dbReference>
<accession>A0A1A9GIE6</accession>
<dbReference type="PATRIC" id="fig|1300347.3.peg.1581"/>
<protein>
    <submittedName>
        <fullName evidence="2">Uncharacterized protein</fullName>
    </submittedName>
</protein>
<evidence type="ECO:0000313" key="2">
    <source>
        <dbReference type="EMBL" id="ANH38014.1"/>
    </source>
</evidence>
<sequence>MHDHVAPPHPRLRLPYDDRYLDDLDRADPDRAEHRGWGPAWAGAPEDERLTELVFIDGRLVSHSTGSVAGSAWAEHAARLDREQQRPAPPAPTPVWQDVLGWLADRVGGRTALTALDSEPLGDPPDLPEDYARDTDRQRVESVAELLDAVARSWFDAEVATALRTALLALWREDPRVVTGATSAAASAAGITWAVAKANGLIHPVGGMRVGTLRDFLGLRSTPSTYGAPVRAGLVGFRQPASQPHHRPLGVPDLLDLGRADLLTAATRARLVHLRDRAVAASDAD</sequence>